<keyword evidence="6 10" id="KW-0521">NADP</keyword>
<dbReference type="SUPFAM" id="SSF64153">
    <property type="entry name" value="YjeF N-terminal domain-like"/>
    <property type="match status" value="1"/>
</dbReference>
<sequence length="226" mass="23719">MHSSLSQISRAQVRAVDQISIEKFGVPGVVLMENAARGCVDILADRGAKCVRICCGKGNNGGDGLAMARLLDLRGIPTKTLLFCPPDEITGDAAVQLNIVQKAGLPLEIIPADVTDKTLDRLLIDADWVVDALLGTGMQGDPRPPLDRIIQAINRSSAKRLAVDLPSGLDCDQGTPGDPTVDATVTATFVAPKKGFAAESAKPWLGEVVTADIGAPRQAIEMAMGQ</sequence>
<keyword evidence="8 10" id="KW-0520">NAD</keyword>
<dbReference type="PANTHER" id="PTHR13232">
    <property type="entry name" value="NAD(P)H-HYDRATE EPIMERASE"/>
    <property type="match status" value="1"/>
</dbReference>
<evidence type="ECO:0000256" key="2">
    <source>
        <dbReference type="ARBA" id="ARBA00000909"/>
    </source>
</evidence>
<keyword evidence="9 10" id="KW-0413">Isomerase</keyword>
<proteinExistence type="inferred from homology"/>
<evidence type="ECO:0000256" key="5">
    <source>
        <dbReference type="ARBA" id="ARBA00022741"/>
    </source>
</evidence>
<dbReference type="GO" id="GO:0052856">
    <property type="term" value="F:NAD(P)HX epimerase activity"/>
    <property type="evidence" value="ECO:0007669"/>
    <property type="project" value="UniProtKB-UniRule"/>
</dbReference>
<dbReference type="NCBIfam" id="TIGR00197">
    <property type="entry name" value="yjeF_nterm"/>
    <property type="match status" value="1"/>
</dbReference>
<reference evidence="12 13" key="1">
    <citation type="submission" date="2019-02" db="EMBL/GenBank/DDBJ databases">
        <title>Deep-cultivation of Planctomycetes and their phenomic and genomic characterization uncovers novel biology.</title>
        <authorList>
            <person name="Wiegand S."/>
            <person name="Jogler M."/>
            <person name="Boedeker C."/>
            <person name="Pinto D."/>
            <person name="Vollmers J."/>
            <person name="Rivas-Marin E."/>
            <person name="Kohn T."/>
            <person name="Peeters S.H."/>
            <person name="Heuer A."/>
            <person name="Rast P."/>
            <person name="Oberbeckmann S."/>
            <person name="Bunk B."/>
            <person name="Jeske O."/>
            <person name="Meyerdierks A."/>
            <person name="Storesund J.E."/>
            <person name="Kallscheuer N."/>
            <person name="Luecker S."/>
            <person name="Lage O.M."/>
            <person name="Pohl T."/>
            <person name="Merkel B.J."/>
            <person name="Hornburger P."/>
            <person name="Mueller R.-W."/>
            <person name="Bruemmer F."/>
            <person name="Labrenz M."/>
            <person name="Spormann A.M."/>
            <person name="Op Den Camp H."/>
            <person name="Overmann J."/>
            <person name="Amann R."/>
            <person name="Jetten M.S.M."/>
            <person name="Mascher T."/>
            <person name="Medema M.H."/>
            <person name="Devos D.P."/>
            <person name="Kaster A.-K."/>
            <person name="Ovreas L."/>
            <person name="Rohde M."/>
            <person name="Galperin M.Y."/>
            <person name="Jogler C."/>
        </authorList>
    </citation>
    <scope>NUCLEOTIDE SEQUENCE [LARGE SCALE GENOMIC DNA]</scope>
    <source>
        <strain evidence="12 13">Enr8</strain>
    </source>
</reference>
<gene>
    <name evidence="12" type="primary">nnr_1</name>
    <name evidence="10" type="synonym">nnrE</name>
    <name evidence="12" type="ORF">Enr8_34820</name>
</gene>
<comment type="caution">
    <text evidence="12">The sequence shown here is derived from an EMBL/GenBank/DDBJ whole genome shotgun (WGS) entry which is preliminary data.</text>
</comment>
<keyword evidence="13" id="KW-1185">Reference proteome</keyword>
<comment type="catalytic activity">
    <reaction evidence="2 10">
        <text>(6R)-NADPHX = (6S)-NADPHX</text>
        <dbReference type="Rhea" id="RHEA:32227"/>
        <dbReference type="ChEBI" id="CHEBI:64076"/>
        <dbReference type="ChEBI" id="CHEBI:64077"/>
        <dbReference type="EC" id="5.1.99.6"/>
    </reaction>
</comment>
<evidence type="ECO:0000256" key="8">
    <source>
        <dbReference type="ARBA" id="ARBA00023027"/>
    </source>
</evidence>
<comment type="catalytic activity">
    <reaction evidence="1 10">
        <text>(6R)-NADHX = (6S)-NADHX</text>
        <dbReference type="Rhea" id="RHEA:32215"/>
        <dbReference type="ChEBI" id="CHEBI:64074"/>
        <dbReference type="ChEBI" id="CHEBI:64075"/>
        <dbReference type="EC" id="5.1.99.6"/>
    </reaction>
</comment>
<keyword evidence="7 10" id="KW-0630">Potassium</keyword>
<comment type="function">
    <text evidence="10">Catalyzes the epimerization of the S- and R-forms of NAD(P)HX, a damaged form of NAD(P)H that is a result of enzymatic or heat-dependent hydration. This is a prerequisite for the S-specific NAD(P)H-hydrate dehydratase to allow the repair of both epimers of NAD(P)HX.</text>
</comment>
<dbReference type="Proteomes" id="UP000318878">
    <property type="component" value="Unassembled WGS sequence"/>
</dbReference>
<keyword evidence="4 10" id="KW-0479">Metal-binding</keyword>
<evidence type="ECO:0000256" key="7">
    <source>
        <dbReference type="ARBA" id="ARBA00022958"/>
    </source>
</evidence>
<dbReference type="GO" id="GO:0046872">
    <property type="term" value="F:metal ion binding"/>
    <property type="evidence" value="ECO:0007669"/>
    <property type="project" value="UniProtKB-KW"/>
</dbReference>
<dbReference type="InterPro" id="IPR036652">
    <property type="entry name" value="YjeF_N_dom_sf"/>
</dbReference>
<evidence type="ECO:0000256" key="4">
    <source>
        <dbReference type="ARBA" id="ARBA00022723"/>
    </source>
</evidence>
<accession>A0A5C5V0W4</accession>
<evidence type="ECO:0000256" key="1">
    <source>
        <dbReference type="ARBA" id="ARBA00000013"/>
    </source>
</evidence>
<keyword evidence="5 10" id="KW-0547">Nucleotide-binding</keyword>
<comment type="cofactor">
    <cofactor evidence="10">
        <name>K(+)</name>
        <dbReference type="ChEBI" id="CHEBI:29103"/>
    </cofactor>
    <text evidence="10">Binds 1 potassium ion per subunit.</text>
</comment>
<dbReference type="AlphaFoldDB" id="A0A5C5V0W4"/>
<feature type="binding site" evidence="10">
    <location>
        <position position="167"/>
    </location>
    <ligand>
        <name>K(+)</name>
        <dbReference type="ChEBI" id="CHEBI:29103"/>
    </ligand>
</feature>
<dbReference type="EMBL" id="SJPF01000004">
    <property type="protein sequence ID" value="TWT31560.1"/>
    <property type="molecule type" value="Genomic_DNA"/>
</dbReference>
<dbReference type="InterPro" id="IPR004443">
    <property type="entry name" value="YjeF_N_dom"/>
</dbReference>
<comment type="similarity">
    <text evidence="10">Belongs to the NnrE/AIBP family.</text>
</comment>
<feature type="binding site" evidence="10">
    <location>
        <position position="60"/>
    </location>
    <ligand>
        <name>K(+)</name>
        <dbReference type="ChEBI" id="CHEBI:29103"/>
    </ligand>
</feature>
<evidence type="ECO:0000256" key="10">
    <source>
        <dbReference type="HAMAP-Rule" id="MF_01966"/>
    </source>
</evidence>
<evidence type="ECO:0000313" key="13">
    <source>
        <dbReference type="Proteomes" id="UP000318878"/>
    </source>
</evidence>
<dbReference type="PANTHER" id="PTHR13232:SF10">
    <property type="entry name" value="NAD(P)H-HYDRATE EPIMERASE"/>
    <property type="match status" value="1"/>
</dbReference>
<evidence type="ECO:0000313" key="12">
    <source>
        <dbReference type="EMBL" id="TWT31560.1"/>
    </source>
</evidence>
<name>A0A5C5V0W4_9BACT</name>
<dbReference type="InterPro" id="IPR032976">
    <property type="entry name" value="YJEFN_prot_NAXE-like"/>
</dbReference>
<feature type="binding site" evidence="10">
    <location>
        <begin position="135"/>
        <end position="141"/>
    </location>
    <ligand>
        <name>(6S)-NADPHX</name>
        <dbReference type="ChEBI" id="CHEBI:64076"/>
    </ligand>
</feature>
<dbReference type="EC" id="5.1.99.6" evidence="3 10"/>
<feature type="domain" description="YjeF N-terminal" evidence="11">
    <location>
        <begin position="13"/>
        <end position="221"/>
    </location>
</feature>
<dbReference type="PROSITE" id="PS51385">
    <property type="entry name" value="YJEF_N"/>
    <property type="match status" value="1"/>
</dbReference>
<feature type="binding site" evidence="10">
    <location>
        <position position="164"/>
    </location>
    <ligand>
        <name>(6S)-NADPHX</name>
        <dbReference type="ChEBI" id="CHEBI:64076"/>
    </ligand>
</feature>
<dbReference type="Gene3D" id="3.40.50.10260">
    <property type="entry name" value="YjeF N-terminal domain"/>
    <property type="match status" value="1"/>
</dbReference>
<evidence type="ECO:0000259" key="11">
    <source>
        <dbReference type="PROSITE" id="PS51385"/>
    </source>
</evidence>
<feature type="binding site" evidence="10">
    <location>
        <begin position="59"/>
        <end position="63"/>
    </location>
    <ligand>
        <name>(6S)-NADPHX</name>
        <dbReference type="ChEBI" id="CHEBI:64076"/>
    </ligand>
</feature>
<evidence type="ECO:0000256" key="6">
    <source>
        <dbReference type="ARBA" id="ARBA00022857"/>
    </source>
</evidence>
<dbReference type="HAMAP" id="MF_01966">
    <property type="entry name" value="NADHX_epimerase"/>
    <property type="match status" value="1"/>
</dbReference>
<feature type="binding site" evidence="10">
    <location>
        <position position="131"/>
    </location>
    <ligand>
        <name>K(+)</name>
        <dbReference type="ChEBI" id="CHEBI:29103"/>
    </ligand>
</feature>
<organism evidence="12 13">
    <name type="scientific">Blastopirellula retiformator</name>
    <dbReference type="NCBI Taxonomy" id="2527970"/>
    <lineage>
        <taxon>Bacteria</taxon>
        <taxon>Pseudomonadati</taxon>
        <taxon>Planctomycetota</taxon>
        <taxon>Planctomycetia</taxon>
        <taxon>Pirellulales</taxon>
        <taxon>Pirellulaceae</taxon>
        <taxon>Blastopirellula</taxon>
    </lineage>
</organism>
<protein>
    <recommendedName>
        <fullName evidence="3 10">NAD(P)H-hydrate epimerase</fullName>
        <ecNumber evidence="3 10">5.1.99.6</ecNumber>
    </recommendedName>
    <alternativeName>
        <fullName evidence="10">NAD(P)HX epimerase</fullName>
    </alternativeName>
</protein>
<dbReference type="GO" id="GO:0000166">
    <property type="term" value="F:nucleotide binding"/>
    <property type="evidence" value="ECO:0007669"/>
    <property type="project" value="UniProtKB-KW"/>
</dbReference>
<dbReference type="Pfam" id="PF03853">
    <property type="entry name" value="YjeF_N"/>
    <property type="match status" value="1"/>
</dbReference>
<evidence type="ECO:0000256" key="9">
    <source>
        <dbReference type="ARBA" id="ARBA00023235"/>
    </source>
</evidence>
<comment type="caution">
    <text evidence="10">Lacks conserved residue(s) required for the propagation of feature annotation.</text>
</comment>
<evidence type="ECO:0000256" key="3">
    <source>
        <dbReference type="ARBA" id="ARBA00012228"/>
    </source>
</evidence>